<sequence length="100" mass="10527">MSSTTSSIASLGLRGSLPSPFRSNRRRPSRPCLPASPSLQISSGSLAAPREATLALNKAPQLPSAQLLLVQQQSAKAAVEQEEVCAATRRAGRGDRRAEC</sequence>
<accession>A0A1Y2EKZ9</accession>
<name>A0A1Y2EKZ9_9BASI</name>
<gene>
    <name evidence="2" type="ORF">BCR35DRAFT_164295</name>
</gene>
<evidence type="ECO:0000313" key="3">
    <source>
        <dbReference type="Proteomes" id="UP000193467"/>
    </source>
</evidence>
<protein>
    <submittedName>
        <fullName evidence="2">Uncharacterized protein</fullName>
    </submittedName>
</protein>
<dbReference type="EMBL" id="MCGR01000053">
    <property type="protein sequence ID" value="ORY72201.1"/>
    <property type="molecule type" value="Genomic_DNA"/>
</dbReference>
<dbReference type="Proteomes" id="UP000193467">
    <property type="component" value="Unassembled WGS sequence"/>
</dbReference>
<proteinExistence type="predicted"/>
<dbReference type="InParanoid" id="A0A1Y2EKZ9"/>
<evidence type="ECO:0000313" key="2">
    <source>
        <dbReference type="EMBL" id="ORY72201.1"/>
    </source>
</evidence>
<keyword evidence="3" id="KW-1185">Reference proteome</keyword>
<dbReference type="AlphaFoldDB" id="A0A1Y2EKZ9"/>
<reference evidence="2 3" key="1">
    <citation type="submission" date="2016-07" db="EMBL/GenBank/DDBJ databases">
        <title>Pervasive Adenine N6-methylation of Active Genes in Fungi.</title>
        <authorList>
            <consortium name="DOE Joint Genome Institute"/>
            <person name="Mondo S.J."/>
            <person name="Dannebaum R.O."/>
            <person name="Kuo R.C."/>
            <person name="Labutti K."/>
            <person name="Haridas S."/>
            <person name="Kuo A."/>
            <person name="Salamov A."/>
            <person name="Ahrendt S.R."/>
            <person name="Lipzen A."/>
            <person name="Sullivan W."/>
            <person name="Andreopoulos W.B."/>
            <person name="Clum A."/>
            <person name="Lindquist E."/>
            <person name="Daum C."/>
            <person name="Ramamoorthy G.K."/>
            <person name="Gryganskyi A."/>
            <person name="Culley D."/>
            <person name="Magnuson J.K."/>
            <person name="James T.Y."/>
            <person name="O'Malley M.A."/>
            <person name="Stajich J.E."/>
            <person name="Spatafora J.W."/>
            <person name="Visel A."/>
            <person name="Grigoriev I.V."/>
        </authorList>
    </citation>
    <scope>NUCLEOTIDE SEQUENCE [LARGE SCALE GENOMIC DNA]</scope>
    <source>
        <strain evidence="2 3">62-1032</strain>
    </source>
</reference>
<comment type="caution">
    <text evidence="2">The sequence shown here is derived from an EMBL/GenBank/DDBJ whole genome shotgun (WGS) entry which is preliminary data.</text>
</comment>
<feature type="region of interest" description="Disordered" evidence="1">
    <location>
        <begin position="1"/>
        <end position="44"/>
    </location>
</feature>
<organism evidence="2 3">
    <name type="scientific">Leucosporidium creatinivorum</name>
    <dbReference type="NCBI Taxonomy" id="106004"/>
    <lineage>
        <taxon>Eukaryota</taxon>
        <taxon>Fungi</taxon>
        <taxon>Dikarya</taxon>
        <taxon>Basidiomycota</taxon>
        <taxon>Pucciniomycotina</taxon>
        <taxon>Microbotryomycetes</taxon>
        <taxon>Leucosporidiales</taxon>
        <taxon>Leucosporidium</taxon>
    </lineage>
</organism>
<evidence type="ECO:0000256" key="1">
    <source>
        <dbReference type="SAM" id="MobiDB-lite"/>
    </source>
</evidence>